<evidence type="ECO:0000256" key="8">
    <source>
        <dbReference type="SAM" id="Phobius"/>
    </source>
</evidence>
<dbReference type="Gene3D" id="3.30.70.100">
    <property type="match status" value="1"/>
</dbReference>
<dbReference type="Proteomes" id="UP001056819">
    <property type="component" value="Chromosome"/>
</dbReference>
<dbReference type="InterPro" id="IPR006685">
    <property type="entry name" value="MscS_channel_2nd"/>
</dbReference>
<feature type="transmembrane region" description="Helical" evidence="8">
    <location>
        <begin position="176"/>
        <end position="198"/>
    </location>
</feature>
<proteinExistence type="inferred from homology"/>
<dbReference type="InterPro" id="IPR011014">
    <property type="entry name" value="MscS_channel_TM-2"/>
</dbReference>
<keyword evidence="5 8" id="KW-1133">Transmembrane helix</keyword>
<evidence type="ECO:0000256" key="4">
    <source>
        <dbReference type="ARBA" id="ARBA00022692"/>
    </source>
</evidence>
<keyword evidence="6 8" id="KW-0472">Membrane</keyword>
<dbReference type="EMBL" id="CP097501">
    <property type="protein sequence ID" value="URD66949.1"/>
    <property type="molecule type" value="Genomic_DNA"/>
</dbReference>
<protein>
    <submittedName>
        <fullName evidence="11">Mechanosensitive ion channel</fullName>
    </submittedName>
</protein>
<feature type="transmembrane region" description="Helical" evidence="8">
    <location>
        <begin position="219"/>
        <end position="238"/>
    </location>
</feature>
<dbReference type="SUPFAM" id="SSF82861">
    <property type="entry name" value="Mechanosensitive channel protein MscS (YggB), transmembrane region"/>
    <property type="match status" value="1"/>
</dbReference>
<dbReference type="InterPro" id="IPR010920">
    <property type="entry name" value="LSM_dom_sf"/>
</dbReference>
<comment type="subcellular location">
    <subcellularLocation>
        <location evidence="1">Cell membrane</location>
        <topology evidence="1">Multi-pass membrane protein</topology>
    </subcellularLocation>
</comment>
<keyword evidence="3" id="KW-1003">Cell membrane</keyword>
<evidence type="ECO:0000313" key="11">
    <source>
        <dbReference type="EMBL" id="URD66949.1"/>
    </source>
</evidence>
<dbReference type="InterPro" id="IPR023408">
    <property type="entry name" value="MscS_beta-dom_sf"/>
</dbReference>
<evidence type="ECO:0000256" key="1">
    <source>
        <dbReference type="ARBA" id="ARBA00004651"/>
    </source>
</evidence>
<dbReference type="InterPro" id="IPR052702">
    <property type="entry name" value="MscS-like_channel"/>
</dbReference>
<sequence length="460" mass="51257">MNDFSDLFNDFSQELAAGHGFTAPMLAQSLKTPAGWVELLLTIALAWLCFYIAEHPAVRRSIENWRWRPLRHIGQRIFWPLLMFAAASLAQLAAKIAAYPVVWPQLLAMAANWMIGIRLVLAILHLALPQGRFTAQWERRLSGLLWGCFVLWVSGIDKIITDWMKSLSFTIGSNKLSLYTVLTGLLWVCIVMMLMMWLARWIDERLMSTQRLDMNLRIVLSKVVKSLFMVLSVLIALPLVGIDLTVLSVFGGALGVGLGFGLQKIASNYVSGFIILADRSVRPGDRLNVNGFTGYVGKITSRFVVLRSADGQEALIPNETFVTSTVINESYTGKALWQSLDVQVGYNTDLPRALAILTEAAAAQKRVSANPAPNAFLTGFGDNGIDLRVGFWVNDPENGFLGLFSDILMTIWQRFNEEGIEFPYPQREVRILQDDNGETPAVLPVEDKEKPSETTVSESK</sequence>
<feature type="transmembrane region" description="Helical" evidence="8">
    <location>
        <begin position="34"/>
        <end position="53"/>
    </location>
</feature>
<gene>
    <name evidence="11" type="ORF">LNQ82_06940</name>
</gene>
<dbReference type="SUPFAM" id="SSF82689">
    <property type="entry name" value="Mechanosensitive channel protein MscS (YggB), C-terminal domain"/>
    <property type="match status" value="1"/>
</dbReference>
<evidence type="ECO:0000256" key="5">
    <source>
        <dbReference type="ARBA" id="ARBA00022989"/>
    </source>
</evidence>
<feature type="transmembrane region" description="Helical" evidence="8">
    <location>
        <begin position="244"/>
        <end position="262"/>
    </location>
</feature>
<evidence type="ECO:0000256" key="3">
    <source>
        <dbReference type="ARBA" id="ARBA00022475"/>
    </source>
</evidence>
<evidence type="ECO:0000256" key="2">
    <source>
        <dbReference type="ARBA" id="ARBA00008017"/>
    </source>
</evidence>
<feature type="domain" description="Mechanosensitive ion channel MscS" evidence="9">
    <location>
        <begin position="265"/>
        <end position="330"/>
    </location>
</feature>
<evidence type="ECO:0000256" key="7">
    <source>
        <dbReference type="SAM" id="MobiDB-lite"/>
    </source>
</evidence>
<dbReference type="RefSeq" id="WP_051532140.1">
    <property type="nucleotide sequence ID" value="NZ_CP097501.1"/>
</dbReference>
<dbReference type="Pfam" id="PF00924">
    <property type="entry name" value="MS_channel_2nd"/>
    <property type="match status" value="1"/>
</dbReference>
<dbReference type="InterPro" id="IPR049278">
    <property type="entry name" value="MS_channel_C"/>
</dbReference>
<feature type="domain" description="Mechanosensitive ion channel MscS C-terminal" evidence="10">
    <location>
        <begin position="340"/>
        <end position="422"/>
    </location>
</feature>
<name>A0AAE9HSP1_9NEIS</name>
<comment type="similarity">
    <text evidence="2">Belongs to the MscS (TC 1.A.23) family.</text>
</comment>
<feature type="transmembrane region" description="Helical" evidence="8">
    <location>
        <begin position="140"/>
        <end position="156"/>
    </location>
</feature>
<feature type="region of interest" description="Disordered" evidence="7">
    <location>
        <begin position="435"/>
        <end position="460"/>
    </location>
</feature>
<dbReference type="PANTHER" id="PTHR30347:SF1">
    <property type="entry name" value="MECHANOSENSITIVE CHANNEL MSCK"/>
    <property type="match status" value="1"/>
</dbReference>
<dbReference type="Pfam" id="PF21082">
    <property type="entry name" value="MS_channel_3rd"/>
    <property type="match status" value="1"/>
</dbReference>
<dbReference type="PANTHER" id="PTHR30347">
    <property type="entry name" value="POTASSIUM CHANNEL RELATED"/>
    <property type="match status" value="1"/>
</dbReference>
<keyword evidence="4 8" id="KW-0812">Transmembrane</keyword>
<feature type="transmembrane region" description="Helical" evidence="8">
    <location>
        <begin position="106"/>
        <end position="128"/>
    </location>
</feature>
<evidence type="ECO:0000259" key="10">
    <source>
        <dbReference type="Pfam" id="PF21082"/>
    </source>
</evidence>
<dbReference type="InterPro" id="IPR011066">
    <property type="entry name" value="MscS_channel_C_sf"/>
</dbReference>
<dbReference type="Gene3D" id="2.30.30.60">
    <property type="match status" value="1"/>
</dbReference>
<feature type="transmembrane region" description="Helical" evidence="8">
    <location>
        <begin position="73"/>
        <end position="94"/>
    </location>
</feature>
<dbReference type="AlphaFoldDB" id="A0AAE9HSP1"/>
<organism evidence="11 12">
    <name type="scientific">Conchiformibius steedae DSM 2580</name>
    <dbReference type="NCBI Taxonomy" id="1121352"/>
    <lineage>
        <taxon>Bacteria</taxon>
        <taxon>Pseudomonadati</taxon>
        <taxon>Pseudomonadota</taxon>
        <taxon>Betaproteobacteria</taxon>
        <taxon>Neisseriales</taxon>
        <taxon>Neisseriaceae</taxon>
        <taxon>Conchiformibius</taxon>
    </lineage>
</organism>
<dbReference type="GO" id="GO:0005886">
    <property type="term" value="C:plasma membrane"/>
    <property type="evidence" value="ECO:0007669"/>
    <property type="project" value="UniProtKB-SubCell"/>
</dbReference>
<evidence type="ECO:0000256" key="6">
    <source>
        <dbReference type="ARBA" id="ARBA00023136"/>
    </source>
</evidence>
<evidence type="ECO:0000259" key="9">
    <source>
        <dbReference type="Pfam" id="PF00924"/>
    </source>
</evidence>
<dbReference type="SUPFAM" id="SSF50182">
    <property type="entry name" value="Sm-like ribonucleoproteins"/>
    <property type="match status" value="1"/>
</dbReference>
<dbReference type="GO" id="GO:0008381">
    <property type="term" value="F:mechanosensitive monoatomic ion channel activity"/>
    <property type="evidence" value="ECO:0007669"/>
    <property type="project" value="UniProtKB-ARBA"/>
</dbReference>
<dbReference type="Gene3D" id="1.10.287.1260">
    <property type="match status" value="1"/>
</dbReference>
<evidence type="ECO:0000313" key="12">
    <source>
        <dbReference type="Proteomes" id="UP001056819"/>
    </source>
</evidence>
<accession>A0AAE9HSP1</accession>
<reference evidence="11" key="1">
    <citation type="submission" date="2022-05" db="EMBL/GenBank/DDBJ databases">
        <title>Alysiella filiformis genome sequencing.</title>
        <authorList>
            <person name="Viehboeck T."/>
        </authorList>
    </citation>
    <scope>NUCLEOTIDE SEQUENCE</scope>
    <source>
        <strain evidence="11">DSM 2580</strain>
    </source>
</reference>